<dbReference type="AlphaFoldDB" id="A0A9D9N220"/>
<dbReference type="EMBL" id="JADIMM010000052">
    <property type="protein sequence ID" value="MBO8457308.1"/>
    <property type="molecule type" value="Genomic_DNA"/>
</dbReference>
<reference evidence="2" key="2">
    <citation type="journal article" date="2021" name="PeerJ">
        <title>Extensive microbial diversity within the chicken gut microbiome revealed by metagenomics and culture.</title>
        <authorList>
            <person name="Gilroy R."/>
            <person name="Ravi A."/>
            <person name="Getino M."/>
            <person name="Pursley I."/>
            <person name="Horton D.L."/>
            <person name="Alikhan N.F."/>
            <person name="Baker D."/>
            <person name="Gharbi K."/>
            <person name="Hall N."/>
            <person name="Watson M."/>
            <person name="Adriaenssens E.M."/>
            <person name="Foster-Nyarko E."/>
            <person name="Jarju S."/>
            <person name="Secka A."/>
            <person name="Antonio M."/>
            <person name="Oren A."/>
            <person name="Chaudhuri R.R."/>
            <person name="La Ragione R."/>
            <person name="Hildebrand F."/>
            <person name="Pallen M.J."/>
        </authorList>
    </citation>
    <scope>NUCLEOTIDE SEQUENCE</scope>
    <source>
        <strain evidence="2">10532</strain>
    </source>
</reference>
<sequence>MSCNPTLSVVICVYNPGEFFPELILNLLSQTYRDFETLIIDDGSNRGQEYFKKARKLIKTYRTPEGKKSPVDFNFYRNNRNLGLFESRRVGARISRGSYITFVDADDKFKDGFSLEKIMKEHEKAGFPHVLQFGMEYLFPKDFTPENIKTFTERNPILPLSRACSFKERGNQEPEEPTPSPLPSVTEECFVLKHIPYYVWGKIYSASILEESLAALPFTRLTMLEDFLFNFFVLQYAKSLHIIEEEFYLYRIGSGVTSLKREFQEESFYRLMEASGVFTMIFEFLEREGQDEGLLETPMDSHLKEKLKKAVWERLLRHLYSILEYTELAGEKKDFYKNLVTREWGEKNIKTAQNMFTN</sequence>
<feature type="domain" description="Glycosyltransferase 2-like" evidence="1">
    <location>
        <begin position="8"/>
        <end position="134"/>
    </location>
</feature>
<dbReference type="PANTHER" id="PTHR22916:SF3">
    <property type="entry name" value="UDP-GLCNAC:BETAGAL BETA-1,3-N-ACETYLGLUCOSAMINYLTRANSFERASE-LIKE PROTEIN 1"/>
    <property type="match status" value="1"/>
</dbReference>
<dbReference type="GO" id="GO:0016758">
    <property type="term" value="F:hexosyltransferase activity"/>
    <property type="evidence" value="ECO:0007669"/>
    <property type="project" value="UniProtKB-ARBA"/>
</dbReference>
<gene>
    <name evidence="2" type="ORF">IAA81_03660</name>
</gene>
<dbReference type="CDD" id="cd00761">
    <property type="entry name" value="Glyco_tranf_GTA_type"/>
    <property type="match status" value="1"/>
</dbReference>
<dbReference type="SUPFAM" id="SSF53448">
    <property type="entry name" value="Nucleotide-diphospho-sugar transferases"/>
    <property type="match status" value="1"/>
</dbReference>
<dbReference type="Proteomes" id="UP000823638">
    <property type="component" value="Unassembled WGS sequence"/>
</dbReference>
<accession>A0A9D9N220</accession>
<evidence type="ECO:0000259" key="1">
    <source>
        <dbReference type="Pfam" id="PF00535"/>
    </source>
</evidence>
<organism evidence="2 3">
    <name type="scientific">Candidatus Gallitreponema excrementavium</name>
    <dbReference type="NCBI Taxonomy" id="2840840"/>
    <lineage>
        <taxon>Bacteria</taxon>
        <taxon>Pseudomonadati</taxon>
        <taxon>Spirochaetota</taxon>
        <taxon>Spirochaetia</taxon>
        <taxon>Spirochaetales</taxon>
        <taxon>Candidatus Gallitreponema</taxon>
    </lineage>
</organism>
<dbReference type="InterPro" id="IPR001173">
    <property type="entry name" value="Glyco_trans_2-like"/>
</dbReference>
<dbReference type="Gene3D" id="3.90.550.10">
    <property type="entry name" value="Spore Coat Polysaccharide Biosynthesis Protein SpsA, Chain A"/>
    <property type="match status" value="1"/>
</dbReference>
<dbReference type="InterPro" id="IPR029044">
    <property type="entry name" value="Nucleotide-diphossugar_trans"/>
</dbReference>
<protein>
    <submittedName>
        <fullName evidence="2">Glycosyltransferase family 2 protein</fullName>
    </submittedName>
</protein>
<dbReference type="PANTHER" id="PTHR22916">
    <property type="entry name" value="GLYCOSYLTRANSFERASE"/>
    <property type="match status" value="1"/>
</dbReference>
<comment type="caution">
    <text evidence="2">The sequence shown here is derived from an EMBL/GenBank/DDBJ whole genome shotgun (WGS) entry which is preliminary data.</text>
</comment>
<reference evidence="2" key="1">
    <citation type="submission" date="2020-10" db="EMBL/GenBank/DDBJ databases">
        <authorList>
            <person name="Gilroy R."/>
        </authorList>
    </citation>
    <scope>NUCLEOTIDE SEQUENCE</scope>
    <source>
        <strain evidence="2">10532</strain>
    </source>
</reference>
<name>A0A9D9N220_9SPIR</name>
<evidence type="ECO:0000313" key="3">
    <source>
        <dbReference type="Proteomes" id="UP000823638"/>
    </source>
</evidence>
<proteinExistence type="predicted"/>
<dbReference type="Pfam" id="PF00535">
    <property type="entry name" value="Glycos_transf_2"/>
    <property type="match status" value="1"/>
</dbReference>
<evidence type="ECO:0000313" key="2">
    <source>
        <dbReference type="EMBL" id="MBO8457308.1"/>
    </source>
</evidence>